<accession>A0A1G7CT66</accession>
<evidence type="ECO:0000256" key="1">
    <source>
        <dbReference type="SAM" id="Phobius"/>
    </source>
</evidence>
<evidence type="ECO:0000313" key="2">
    <source>
        <dbReference type="EMBL" id="SDE42508.1"/>
    </source>
</evidence>
<keyword evidence="1" id="KW-1133">Transmembrane helix</keyword>
<dbReference type="OrthoDB" id="7871110at2"/>
<evidence type="ECO:0000313" key="3">
    <source>
        <dbReference type="Proteomes" id="UP000198994"/>
    </source>
</evidence>
<dbReference type="STRING" id="282683.SAMN04488105_103343"/>
<name>A0A1G7CT66_9RHOB</name>
<dbReference type="InterPro" id="IPR010664">
    <property type="entry name" value="LipoPS_assembly_LptC-rel"/>
</dbReference>
<dbReference type="Pfam" id="PF06835">
    <property type="entry name" value="LptC"/>
    <property type="match status" value="1"/>
</dbReference>
<organism evidence="2 3">
    <name type="scientific">Salipiger thiooxidans</name>
    <dbReference type="NCBI Taxonomy" id="282683"/>
    <lineage>
        <taxon>Bacteria</taxon>
        <taxon>Pseudomonadati</taxon>
        <taxon>Pseudomonadota</taxon>
        <taxon>Alphaproteobacteria</taxon>
        <taxon>Rhodobacterales</taxon>
        <taxon>Roseobacteraceae</taxon>
        <taxon>Salipiger</taxon>
    </lineage>
</organism>
<keyword evidence="3" id="KW-1185">Reference proteome</keyword>
<dbReference type="AlphaFoldDB" id="A0A1G7CT66"/>
<protein>
    <submittedName>
        <fullName evidence="2">Lipopolysaccharide export system protein LptC</fullName>
    </submittedName>
</protein>
<reference evidence="3" key="1">
    <citation type="submission" date="2016-10" db="EMBL/GenBank/DDBJ databases">
        <authorList>
            <person name="Varghese N."/>
            <person name="Submissions S."/>
        </authorList>
    </citation>
    <scope>NUCLEOTIDE SEQUENCE [LARGE SCALE GENOMIC DNA]</scope>
    <source>
        <strain evidence="3">DSM 10146</strain>
    </source>
</reference>
<gene>
    <name evidence="2" type="ORF">SAMN04488105_103343</name>
</gene>
<sequence>MAPRGDTYSKFIGWLKLLLPLAALTLLSTMFLLPRVSEPVNKLPFVEGEDPGDATRQQIVAPNFAGTTDKGDRITMTADRAEPLAADMARLRAHQLDAALDLVDGSRITLRADQAVVDDTDKTADLEGGVHITSSTGYVIDTERMLTSLDRIGAETLTPVSGSGPAGRFTAGKLTIAADENGENVQLLFTEGVNLIYDPKDQ</sequence>
<dbReference type="Gene3D" id="2.60.450.10">
    <property type="entry name" value="Lipopolysaccharide (LPS) transport protein A like domain"/>
    <property type="match status" value="1"/>
</dbReference>
<dbReference type="RefSeq" id="WP_089956704.1">
    <property type="nucleotide sequence ID" value="NZ_FNAV01000003.1"/>
</dbReference>
<proteinExistence type="predicted"/>
<keyword evidence="1" id="KW-0812">Transmembrane</keyword>
<dbReference type="EMBL" id="FNAV01000003">
    <property type="protein sequence ID" value="SDE42508.1"/>
    <property type="molecule type" value="Genomic_DNA"/>
</dbReference>
<dbReference type="Proteomes" id="UP000198994">
    <property type="component" value="Unassembled WGS sequence"/>
</dbReference>
<keyword evidence="1" id="KW-0472">Membrane</keyword>
<feature type="transmembrane region" description="Helical" evidence="1">
    <location>
        <begin position="12"/>
        <end position="33"/>
    </location>
</feature>